<reference evidence="1" key="1">
    <citation type="submission" date="2020-10" db="EMBL/GenBank/DDBJ databases">
        <authorList>
            <person name="Gilroy R."/>
        </authorList>
    </citation>
    <scope>NUCLEOTIDE SEQUENCE</scope>
    <source>
        <strain evidence="1">ChiSjej4B22-8148</strain>
    </source>
</reference>
<accession>A0A9D1D9R8</accession>
<organism evidence="1 2">
    <name type="scientific">Candidatus Choladousia intestinavium</name>
    <dbReference type="NCBI Taxonomy" id="2840727"/>
    <lineage>
        <taxon>Bacteria</taxon>
        <taxon>Bacillati</taxon>
        <taxon>Bacillota</taxon>
        <taxon>Clostridia</taxon>
        <taxon>Lachnospirales</taxon>
        <taxon>Lachnospiraceae</taxon>
        <taxon>Lachnospiraceae incertae sedis</taxon>
        <taxon>Candidatus Choladousia</taxon>
    </lineage>
</organism>
<dbReference type="Proteomes" id="UP000886757">
    <property type="component" value="Unassembled WGS sequence"/>
</dbReference>
<evidence type="ECO:0000313" key="2">
    <source>
        <dbReference type="Proteomes" id="UP000886757"/>
    </source>
</evidence>
<comment type="caution">
    <text evidence="1">The sequence shown here is derived from an EMBL/GenBank/DDBJ whole genome shotgun (WGS) entry which is preliminary data.</text>
</comment>
<evidence type="ECO:0000313" key="1">
    <source>
        <dbReference type="EMBL" id="HIR14625.1"/>
    </source>
</evidence>
<reference evidence="1" key="2">
    <citation type="journal article" date="2021" name="PeerJ">
        <title>Extensive microbial diversity within the chicken gut microbiome revealed by metagenomics and culture.</title>
        <authorList>
            <person name="Gilroy R."/>
            <person name="Ravi A."/>
            <person name="Getino M."/>
            <person name="Pursley I."/>
            <person name="Horton D.L."/>
            <person name="Alikhan N.F."/>
            <person name="Baker D."/>
            <person name="Gharbi K."/>
            <person name="Hall N."/>
            <person name="Watson M."/>
            <person name="Adriaenssens E.M."/>
            <person name="Foster-Nyarko E."/>
            <person name="Jarju S."/>
            <person name="Secka A."/>
            <person name="Antonio M."/>
            <person name="Oren A."/>
            <person name="Chaudhuri R.R."/>
            <person name="La Ragione R."/>
            <person name="Hildebrand F."/>
            <person name="Pallen M.J."/>
        </authorList>
    </citation>
    <scope>NUCLEOTIDE SEQUENCE</scope>
    <source>
        <strain evidence="1">ChiSjej4B22-8148</strain>
    </source>
</reference>
<proteinExistence type="predicted"/>
<protein>
    <submittedName>
        <fullName evidence="1">Uncharacterized protein</fullName>
    </submittedName>
</protein>
<dbReference type="AlphaFoldDB" id="A0A9D1D9R8"/>
<dbReference type="EMBL" id="DVGK01000138">
    <property type="protein sequence ID" value="HIR14625.1"/>
    <property type="molecule type" value="Genomic_DNA"/>
</dbReference>
<sequence length="111" mass="12731">MNIGEVLLIGEKIFNEAGFPMAFQEKRTFVKNKAEGMRKPREMVMADQELRSFRGRIYTADIIVTTRRRCGWQGIFLDGNGQQERFGSEMELLGMLQKALKSRNESGNLLV</sequence>
<name>A0A9D1D9R8_9FIRM</name>
<gene>
    <name evidence="1" type="ORF">IAB31_11965</name>
</gene>